<name>A0A146EXH0_ASPKA</name>
<proteinExistence type="predicted"/>
<organism evidence="2 3">
    <name type="scientific">Aspergillus kawachii</name>
    <name type="common">White koji mold</name>
    <name type="synonym">Aspergillus awamori var. kawachi</name>
    <dbReference type="NCBI Taxonomy" id="1069201"/>
    <lineage>
        <taxon>Eukaryota</taxon>
        <taxon>Fungi</taxon>
        <taxon>Dikarya</taxon>
        <taxon>Ascomycota</taxon>
        <taxon>Pezizomycotina</taxon>
        <taxon>Eurotiomycetes</taxon>
        <taxon>Eurotiomycetidae</taxon>
        <taxon>Eurotiales</taxon>
        <taxon>Aspergillaceae</taxon>
        <taxon>Aspergillus</taxon>
        <taxon>Aspergillus subgen. Circumdati</taxon>
    </lineage>
</organism>
<accession>A0A146EXH0</accession>
<dbReference type="PANTHER" id="PTHR20963">
    <property type="entry name" value="MULTIPLE INOSITOL POLYPHOSPHATE PHOSPHATASE-RELATED"/>
    <property type="match status" value="1"/>
</dbReference>
<dbReference type="Gene3D" id="3.40.50.1240">
    <property type="entry name" value="Phosphoglycerate mutase-like"/>
    <property type="match status" value="1"/>
</dbReference>
<evidence type="ECO:0000256" key="1">
    <source>
        <dbReference type="ARBA" id="ARBA00022801"/>
    </source>
</evidence>
<evidence type="ECO:0000313" key="3">
    <source>
        <dbReference type="Proteomes" id="UP000075230"/>
    </source>
</evidence>
<dbReference type="CDD" id="cd07061">
    <property type="entry name" value="HP_HAP_like"/>
    <property type="match status" value="1"/>
</dbReference>
<dbReference type="InterPro" id="IPR029033">
    <property type="entry name" value="His_PPase_superfam"/>
</dbReference>
<dbReference type="GO" id="GO:0009277">
    <property type="term" value="C:fungal-type cell wall"/>
    <property type="evidence" value="ECO:0007669"/>
    <property type="project" value="TreeGrafter"/>
</dbReference>
<dbReference type="GO" id="GO:0003993">
    <property type="term" value="F:acid phosphatase activity"/>
    <property type="evidence" value="ECO:0007669"/>
    <property type="project" value="TreeGrafter"/>
</dbReference>
<gene>
    <name evidence="2" type="ORF">RIB2604_00102330</name>
</gene>
<reference evidence="2 3" key="1">
    <citation type="journal article" date="2016" name="DNA Res.">
        <title>Genome sequence of Aspergillus luchuensis NBRC 4314.</title>
        <authorList>
            <person name="Yamada O."/>
            <person name="Machida M."/>
            <person name="Hosoyama A."/>
            <person name="Goto M."/>
            <person name="Takahashi T."/>
            <person name="Futagami T."/>
            <person name="Yamagata Y."/>
            <person name="Takeuchi M."/>
            <person name="Kobayashi T."/>
            <person name="Koike H."/>
            <person name="Abe K."/>
            <person name="Asai K."/>
            <person name="Arita M."/>
            <person name="Fujita N."/>
            <person name="Fukuda K."/>
            <person name="Higa K."/>
            <person name="Horikawa H."/>
            <person name="Ishikawa T."/>
            <person name="Jinno K."/>
            <person name="Kato Y."/>
            <person name="Kirimura K."/>
            <person name="Mizutani O."/>
            <person name="Nakasone K."/>
            <person name="Sano M."/>
            <person name="Shiraishi Y."/>
            <person name="Tsukahara M."/>
            <person name="Gomi K."/>
        </authorList>
    </citation>
    <scope>NUCLEOTIDE SEQUENCE [LARGE SCALE GENOMIC DNA]</scope>
    <source>
        <strain evidence="2 3">RIB 2604</strain>
    </source>
</reference>
<dbReference type="EMBL" id="BCWF01000001">
    <property type="protein sequence ID" value="GAT18738.1"/>
    <property type="molecule type" value="Genomic_DNA"/>
</dbReference>
<reference evidence="3" key="2">
    <citation type="submission" date="2016-02" db="EMBL/GenBank/DDBJ databases">
        <title>Genome sequencing of Aspergillus luchuensis NBRC 4314.</title>
        <authorList>
            <person name="Yamada O."/>
        </authorList>
    </citation>
    <scope>NUCLEOTIDE SEQUENCE [LARGE SCALE GENOMIC DNA]</scope>
    <source>
        <strain evidence="3">RIB 2604</strain>
    </source>
</reference>
<dbReference type="PANTHER" id="PTHR20963:SF18">
    <property type="entry name" value="ACID PHOSPHATASE PHO11-RELATED"/>
    <property type="match status" value="1"/>
</dbReference>
<dbReference type="VEuPathDB" id="FungiDB:ASPFODRAFT_61989"/>
<dbReference type="AlphaFoldDB" id="A0A146EXH0"/>
<protein>
    <submittedName>
        <fullName evidence="2">MFS transporter</fullName>
    </submittedName>
</protein>
<dbReference type="SUPFAM" id="SSF53254">
    <property type="entry name" value="Phosphoglycerate mutase-like"/>
    <property type="match status" value="1"/>
</dbReference>
<evidence type="ECO:0000313" key="2">
    <source>
        <dbReference type="EMBL" id="GAT18738.1"/>
    </source>
</evidence>
<keyword evidence="1" id="KW-0378">Hydrolase</keyword>
<dbReference type="Proteomes" id="UP000075230">
    <property type="component" value="Unassembled WGS sequence"/>
</dbReference>
<dbReference type="InterPro" id="IPR000560">
    <property type="entry name" value="His_Pase_clade-2"/>
</dbReference>
<dbReference type="Pfam" id="PF00328">
    <property type="entry name" value="His_Phos_2"/>
    <property type="match status" value="1"/>
</dbReference>
<comment type="caution">
    <text evidence="2">The sequence shown here is derived from an EMBL/GenBank/DDBJ whole genome shotgun (WGS) entry which is preliminary data.</text>
</comment>
<sequence length="334" mass="37886">MVHVLSLSSVILSFFTAVAGIFYYNHSLSRSTNCRDSVFSSAFGASWRAWIQSPCIEQHNDWNLYQHLGGYGPWVEKTAEDDEIQGNDVPDRIPLNGSLSFLNNWTYITSNPERDFEQLTTTGPYAGTHQAFETGLRFAAHYKHLIPSDANTKFWASDSKRVIETAQHFASGLFGSDWEKVGKAALEIIPETFDRRADTLTPGDTCLRYLEDEDRGHDNGVKMLTLFQQAYIPAIAERLLVEEGNRELEGFTNWEIFSMQEMCGFETTVRGSSPWCDVFTREDWKNFEYGRDLVHYYRGGPGNPYAGAMGWLWLNATANLLREGPKAGSMFFSL</sequence>